<dbReference type="EMBL" id="MPKA01000086">
    <property type="protein sequence ID" value="OLU45341.1"/>
    <property type="molecule type" value="Genomic_DNA"/>
</dbReference>
<protein>
    <submittedName>
        <fullName evidence="2">Thiol reductase thioredoxin</fullName>
    </submittedName>
</protein>
<dbReference type="SUPFAM" id="SSF52833">
    <property type="entry name" value="Thioredoxin-like"/>
    <property type="match status" value="1"/>
</dbReference>
<dbReference type="Pfam" id="PF00085">
    <property type="entry name" value="Thioredoxin"/>
    <property type="match status" value="1"/>
</dbReference>
<comment type="caution">
    <text evidence="2">The sequence shown here is derived from an EMBL/GenBank/DDBJ whole genome shotgun (WGS) entry which is preliminary data.</text>
</comment>
<dbReference type="Proteomes" id="UP000186705">
    <property type="component" value="Unassembled WGS sequence"/>
</dbReference>
<dbReference type="RefSeq" id="WP_076341825.1">
    <property type="nucleotide sequence ID" value="NZ_CAJTMI010000006.1"/>
</dbReference>
<proteinExistence type="predicted"/>
<dbReference type="AlphaFoldDB" id="A0A1U7NLA2"/>
<evidence type="ECO:0000313" key="2">
    <source>
        <dbReference type="EMBL" id="OLU45341.1"/>
    </source>
</evidence>
<name>A0A1U7NLA2_9FIRM</name>
<gene>
    <name evidence="2" type="ORF">BO225_08470</name>
</gene>
<evidence type="ECO:0000313" key="3">
    <source>
        <dbReference type="Proteomes" id="UP000186705"/>
    </source>
</evidence>
<dbReference type="PANTHER" id="PTHR10438:SF468">
    <property type="entry name" value="THIOREDOXIN-1-RELATED"/>
    <property type="match status" value="1"/>
</dbReference>
<feature type="domain" description="Thioredoxin" evidence="1">
    <location>
        <begin position="1"/>
        <end position="107"/>
    </location>
</feature>
<evidence type="ECO:0000259" key="1">
    <source>
        <dbReference type="PROSITE" id="PS51352"/>
    </source>
</evidence>
<dbReference type="STRING" id="1862672.BO225_08470"/>
<dbReference type="OrthoDB" id="7629852at2"/>
<dbReference type="InterPro" id="IPR013766">
    <property type="entry name" value="Thioredoxin_domain"/>
</dbReference>
<organism evidence="2 3">
    <name type="scientific">Dubosiella newyorkensis</name>
    <dbReference type="NCBI Taxonomy" id="1862672"/>
    <lineage>
        <taxon>Bacteria</taxon>
        <taxon>Bacillati</taxon>
        <taxon>Bacillota</taxon>
        <taxon>Erysipelotrichia</taxon>
        <taxon>Erysipelotrichales</taxon>
        <taxon>Erysipelotrichaceae</taxon>
        <taxon>Dubosiella</taxon>
    </lineage>
</organism>
<dbReference type="InterPro" id="IPR036249">
    <property type="entry name" value="Thioredoxin-like_sf"/>
</dbReference>
<dbReference type="PANTHER" id="PTHR10438">
    <property type="entry name" value="THIOREDOXIN"/>
    <property type="match status" value="1"/>
</dbReference>
<dbReference type="GeneID" id="78275972"/>
<keyword evidence="3" id="KW-1185">Reference proteome</keyword>
<dbReference type="InterPro" id="IPR050620">
    <property type="entry name" value="Thioredoxin_H-type-like"/>
</dbReference>
<reference evidence="2 3" key="1">
    <citation type="submission" date="2016-11" db="EMBL/GenBank/DDBJ databases">
        <title>Description of two novel members of the family Erysipelotrichaceae: Ileibacterium lipovorans gen. nov., sp. nov. and Dubosiella newyorkensis, gen. nov., sp. nov.</title>
        <authorList>
            <person name="Cox L.M."/>
            <person name="Sohn J."/>
            <person name="Tyrrell K.L."/>
            <person name="Citron D.M."/>
            <person name="Lawson P.A."/>
            <person name="Patel N.B."/>
            <person name="Iizumi T."/>
            <person name="Perez-Perez G.I."/>
            <person name="Goldstein E.J."/>
            <person name="Blaser M.J."/>
        </authorList>
    </citation>
    <scope>NUCLEOTIDE SEQUENCE [LARGE SCALE GENOMIC DNA]</scope>
    <source>
        <strain evidence="2 3">NYU-BL-A4</strain>
    </source>
</reference>
<dbReference type="PROSITE" id="PS51352">
    <property type="entry name" value="THIOREDOXIN_2"/>
    <property type="match status" value="1"/>
</dbReference>
<sequence>MKSIETIEQFEQVLKQPGIHVFLFTANWCSDCVYIKPFMPSLEQKYEEAMDFYSVDRDQLLDLAIEQGIMGIPSFIAYKDGKRIASFISSLRKSEQEIDAFLQDTRNKGEKEC</sequence>
<dbReference type="Gene3D" id="3.40.30.10">
    <property type="entry name" value="Glutaredoxin"/>
    <property type="match status" value="1"/>
</dbReference>
<accession>A0A1U7NLA2</accession>
<dbReference type="CDD" id="cd02947">
    <property type="entry name" value="TRX_family"/>
    <property type="match status" value="1"/>
</dbReference>